<proteinExistence type="predicted"/>
<keyword evidence="3" id="KW-1185">Reference proteome</keyword>
<dbReference type="KEGG" id="acan:ACA1_014520"/>
<dbReference type="STRING" id="1257118.L8GZD3"/>
<dbReference type="GO" id="GO:0007264">
    <property type="term" value="P:small GTPase-mediated signal transduction"/>
    <property type="evidence" value="ECO:0007669"/>
    <property type="project" value="InterPro"/>
</dbReference>
<feature type="region of interest" description="Disordered" evidence="1">
    <location>
        <begin position="378"/>
        <end position="412"/>
    </location>
</feature>
<dbReference type="Proteomes" id="UP000011083">
    <property type="component" value="Unassembled WGS sequence"/>
</dbReference>
<dbReference type="InterPro" id="IPR023578">
    <property type="entry name" value="Ras_GEF_dom_sf"/>
</dbReference>
<feature type="compositionally biased region" description="Basic and acidic residues" evidence="1">
    <location>
        <begin position="8"/>
        <end position="30"/>
    </location>
</feature>
<feature type="compositionally biased region" description="Basic and acidic residues" evidence="1">
    <location>
        <begin position="586"/>
        <end position="595"/>
    </location>
</feature>
<feature type="compositionally biased region" description="Polar residues" evidence="1">
    <location>
        <begin position="378"/>
        <end position="394"/>
    </location>
</feature>
<feature type="non-terminal residue" evidence="2">
    <location>
        <position position="782"/>
    </location>
</feature>
<feature type="compositionally biased region" description="Basic residues" evidence="1">
    <location>
        <begin position="576"/>
        <end position="585"/>
    </location>
</feature>
<dbReference type="GO" id="GO:0005085">
    <property type="term" value="F:guanyl-nucleotide exchange factor activity"/>
    <property type="evidence" value="ECO:0007669"/>
    <property type="project" value="InterPro"/>
</dbReference>
<feature type="compositionally biased region" description="Basic residues" evidence="1">
    <location>
        <begin position="478"/>
        <end position="491"/>
    </location>
</feature>
<feature type="compositionally biased region" description="Basic residues" evidence="1">
    <location>
        <begin position="700"/>
        <end position="714"/>
    </location>
</feature>
<reference evidence="2 3" key="1">
    <citation type="journal article" date="2013" name="Genome Biol.">
        <title>Genome of Acanthamoeba castellanii highlights extensive lateral gene transfer and early evolution of tyrosine kinase signaling.</title>
        <authorList>
            <person name="Clarke M."/>
            <person name="Lohan A.J."/>
            <person name="Liu B."/>
            <person name="Lagkouvardos I."/>
            <person name="Roy S."/>
            <person name="Zafar N."/>
            <person name="Bertelli C."/>
            <person name="Schilde C."/>
            <person name="Kianianmomeni A."/>
            <person name="Burglin T.R."/>
            <person name="Frech C."/>
            <person name="Turcotte B."/>
            <person name="Kopec K.O."/>
            <person name="Synnott J.M."/>
            <person name="Choo C."/>
            <person name="Paponov I."/>
            <person name="Finkler A."/>
            <person name="Soon Heng Tan C."/>
            <person name="Hutchins A.P."/>
            <person name="Weinmeier T."/>
            <person name="Rattei T."/>
            <person name="Chu J.S."/>
            <person name="Gimenez G."/>
            <person name="Irimia M."/>
            <person name="Rigden D.J."/>
            <person name="Fitzpatrick D.A."/>
            <person name="Lorenzo-Morales J."/>
            <person name="Bateman A."/>
            <person name="Chiu C.H."/>
            <person name="Tang P."/>
            <person name="Hegemann P."/>
            <person name="Fromm H."/>
            <person name="Raoult D."/>
            <person name="Greub G."/>
            <person name="Miranda-Saavedra D."/>
            <person name="Chen N."/>
            <person name="Nash P."/>
            <person name="Ginger M.L."/>
            <person name="Horn M."/>
            <person name="Schaap P."/>
            <person name="Caler L."/>
            <person name="Loftus B."/>
        </authorList>
    </citation>
    <scope>NUCLEOTIDE SEQUENCE [LARGE SCALE GENOMIC DNA]</scope>
    <source>
        <strain evidence="2 3">Neff</strain>
    </source>
</reference>
<feature type="compositionally biased region" description="Low complexity" evidence="1">
    <location>
        <begin position="617"/>
        <end position="652"/>
    </location>
</feature>
<dbReference type="SUPFAM" id="SSF48366">
    <property type="entry name" value="Ras GEF"/>
    <property type="match status" value="1"/>
</dbReference>
<dbReference type="RefSeq" id="XP_004339909.1">
    <property type="nucleotide sequence ID" value="XM_004339861.1"/>
</dbReference>
<feature type="compositionally biased region" description="Basic residues" evidence="1">
    <location>
        <begin position="502"/>
        <end position="512"/>
    </location>
</feature>
<feature type="compositionally biased region" description="Polar residues" evidence="1">
    <location>
        <begin position="720"/>
        <end position="735"/>
    </location>
</feature>
<feature type="compositionally biased region" description="Gly residues" evidence="1">
    <location>
        <begin position="566"/>
        <end position="575"/>
    </location>
</feature>
<dbReference type="InterPro" id="IPR036964">
    <property type="entry name" value="RASGEF_cat_dom_sf"/>
</dbReference>
<dbReference type="Gene3D" id="1.10.840.10">
    <property type="entry name" value="Ras guanine-nucleotide exchange factors catalytic domain"/>
    <property type="match status" value="1"/>
</dbReference>
<feature type="region of interest" description="Disordered" evidence="1">
    <location>
        <begin position="426"/>
        <end position="738"/>
    </location>
</feature>
<dbReference type="VEuPathDB" id="AmoebaDB:ACA1_014520"/>
<accession>L8GZD3</accession>
<sequence>EGSEEKESDGKVKERAKETKTKAKAKERLSGGDALPRQEALHLINTDRAGQADLSAALAEKALQEGKDKYFLTELGASTGALVGDRTLPVLSLPPPGLSSSVSCGQLVPSSPSPSLPLLSSSASLSSHSSLSPSSPFSASSPFSSPASGGSSNLFVARGIPPILPYLAIILRDFIAVSEGNAAYTSEGWINSHLIDLQYQIVAELKNFQANSYSLPRKDSARRYLETLQYEDDDDVLYSMSLKSCPIAQPLEGLPHEESSLNPDTAQEYFEAAMKSDTVSEVLSREDNASTVTAALQPRPMVRERNASIAFYAMLSQGTAGMLEREMYHLKVYDTSKPAPSPSPLSSSSPLSRNMSSGSCIVFKGHTAEPWNTEIVLSSASESDSQPLELSTPDTSDRDEREGSLIIGGSGSGVHESLSSALLGVAAGGHSKGRPKSLQPWSSGELDVAGGSSASSLRDRSNSATTEQQKQHDDEQNRRRRGQLQKKRNAKNKSGSGQCVHQAHHARGRHKNERTGSFDDTTLRASGGHDSDGDDGDDDDIDVIRERPAQVEESSDDDQRAALTGSRGGSNGGGAKRVKSLKHLKERILSFRGKVDLGSSSGGSGDGSSPHHQHQRSNSTGTTSLPSPTPQSIARDQSSSTTRTSSTSSTTLPSPPGAAGGSDAAPTPTESDSDTALPNNNTNTSTNQIAAATTKEQTKTMRKKKRKKQGRKAKAPAAQGTTSGSNQATATSSPRAQVMPLVANRPAVVTRDRQGSVAFYAALGQGASVLLADSVYKPSTST</sequence>
<dbReference type="EMBL" id="KB007967">
    <property type="protein sequence ID" value="ELR17893.1"/>
    <property type="molecule type" value="Genomic_DNA"/>
</dbReference>
<dbReference type="GeneID" id="14918633"/>
<protein>
    <submittedName>
        <fullName evidence="2">Uncharacterized protein</fullName>
    </submittedName>
</protein>
<feature type="compositionally biased region" description="Polar residues" evidence="1">
    <location>
        <begin position="674"/>
        <end position="691"/>
    </location>
</feature>
<feature type="compositionally biased region" description="Acidic residues" evidence="1">
    <location>
        <begin position="532"/>
        <end position="541"/>
    </location>
</feature>
<evidence type="ECO:0000313" key="2">
    <source>
        <dbReference type="EMBL" id="ELR17893.1"/>
    </source>
</evidence>
<dbReference type="AlphaFoldDB" id="L8GZD3"/>
<evidence type="ECO:0000313" key="3">
    <source>
        <dbReference type="Proteomes" id="UP000011083"/>
    </source>
</evidence>
<name>L8GZD3_ACACF</name>
<evidence type="ECO:0000256" key="1">
    <source>
        <dbReference type="SAM" id="MobiDB-lite"/>
    </source>
</evidence>
<feature type="region of interest" description="Disordered" evidence="1">
    <location>
        <begin position="1"/>
        <end position="37"/>
    </location>
</feature>
<gene>
    <name evidence="2" type="ORF">ACA1_014520</name>
</gene>
<organism evidence="2 3">
    <name type="scientific">Acanthamoeba castellanii (strain ATCC 30010 / Neff)</name>
    <dbReference type="NCBI Taxonomy" id="1257118"/>
    <lineage>
        <taxon>Eukaryota</taxon>
        <taxon>Amoebozoa</taxon>
        <taxon>Discosea</taxon>
        <taxon>Longamoebia</taxon>
        <taxon>Centramoebida</taxon>
        <taxon>Acanthamoebidae</taxon>
        <taxon>Acanthamoeba</taxon>
    </lineage>
</organism>